<dbReference type="Proteomes" id="UP000193087">
    <property type="component" value="Unassembled WGS sequence"/>
</dbReference>
<evidence type="ECO:0000256" key="2">
    <source>
        <dbReference type="ARBA" id="ARBA00022448"/>
    </source>
</evidence>
<evidence type="ECO:0000256" key="1">
    <source>
        <dbReference type="ARBA" id="ARBA00001927"/>
    </source>
</evidence>
<dbReference type="GeneID" id="93497886"/>
<evidence type="ECO:0000256" key="3">
    <source>
        <dbReference type="ARBA" id="ARBA00022723"/>
    </source>
</evidence>
<sequence>MWRIEVDTNRCMGTRACVHAIPGLFDIGHDGVAHVIGVANGDDELVRDVVAECPTAALRLMQTVLVRK</sequence>
<comment type="cofactor">
    <cofactor evidence="1">
        <name>[3Fe-4S] cluster</name>
        <dbReference type="ChEBI" id="CHEBI:21137"/>
    </cofactor>
</comment>
<reference evidence="9 10" key="1">
    <citation type="submission" date="2016-01" db="EMBL/GenBank/DDBJ databases">
        <title>The new phylogeny of the genus Mycobacterium.</title>
        <authorList>
            <person name="Tarcisio F."/>
            <person name="Conor M."/>
            <person name="Antonella G."/>
            <person name="Elisabetta G."/>
            <person name="Giulia F.S."/>
            <person name="Sara T."/>
            <person name="Anna F."/>
            <person name="Clotilde B."/>
            <person name="Roberto B."/>
            <person name="Veronica D.S."/>
            <person name="Fabio R."/>
            <person name="Monica P."/>
            <person name="Olivier J."/>
            <person name="Enrico T."/>
            <person name="Nicola S."/>
        </authorList>
    </citation>
    <scope>NUCLEOTIDE SEQUENCE [LARGE SCALE GENOMIC DNA]</scope>
    <source>
        <strain evidence="9 10">DSM 45176</strain>
    </source>
</reference>
<dbReference type="Gene3D" id="3.30.70.20">
    <property type="match status" value="1"/>
</dbReference>
<comment type="caution">
    <text evidence="9">The sequence shown here is derived from an EMBL/GenBank/DDBJ whole genome shotgun (WGS) entry which is preliminary data.</text>
</comment>
<dbReference type="SUPFAM" id="SSF54862">
    <property type="entry name" value="4Fe-4S ferredoxins"/>
    <property type="match status" value="1"/>
</dbReference>
<dbReference type="PANTHER" id="PTHR36923">
    <property type="entry name" value="FERREDOXIN"/>
    <property type="match status" value="1"/>
</dbReference>
<dbReference type="STRING" id="486698.AWC22_15510"/>
<evidence type="ECO:0000313" key="10">
    <source>
        <dbReference type="Proteomes" id="UP000193087"/>
    </source>
</evidence>
<dbReference type="PROSITE" id="PS51379">
    <property type="entry name" value="4FE4S_FER_2"/>
    <property type="match status" value="1"/>
</dbReference>
<evidence type="ECO:0000259" key="8">
    <source>
        <dbReference type="PROSITE" id="PS51379"/>
    </source>
</evidence>
<evidence type="ECO:0000256" key="5">
    <source>
        <dbReference type="ARBA" id="ARBA00023004"/>
    </source>
</evidence>
<dbReference type="InterPro" id="IPR017896">
    <property type="entry name" value="4Fe4S_Fe-S-bd"/>
</dbReference>
<dbReference type="RefSeq" id="WP_085249907.1">
    <property type="nucleotide sequence ID" value="NZ_CAJMWI010000002.1"/>
</dbReference>
<evidence type="ECO:0000256" key="7">
    <source>
        <dbReference type="ARBA" id="ARBA00023291"/>
    </source>
</evidence>
<dbReference type="EMBL" id="LQPQ01000045">
    <property type="protein sequence ID" value="ORW83024.1"/>
    <property type="molecule type" value="Genomic_DNA"/>
</dbReference>
<keyword evidence="10" id="KW-1185">Reference proteome</keyword>
<keyword evidence="7" id="KW-0003">3Fe-4S</keyword>
<keyword evidence="4" id="KW-0249">Electron transport</keyword>
<dbReference type="GO" id="GO:0051538">
    <property type="term" value="F:3 iron, 4 sulfur cluster binding"/>
    <property type="evidence" value="ECO:0007669"/>
    <property type="project" value="UniProtKB-KW"/>
</dbReference>
<evidence type="ECO:0000313" key="9">
    <source>
        <dbReference type="EMBL" id="ORW83024.1"/>
    </source>
</evidence>
<feature type="domain" description="4Fe-4S ferredoxin-type" evidence="8">
    <location>
        <begin position="2"/>
        <end position="30"/>
    </location>
</feature>
<protein>
    <recommendedName>
        <fullName evidence="8">4Fe-4S ferredoxin-type domain-containing protein</fullName>
    </recommendedName>
</protein>
<name>A0A1X2D513_9MYCO</name>
<keyword evidence="3" id="KW-0479">Metal-binding</keyword>
<proteinExistence type="predicted"/>
<organism evidence="9 10">
    <name type="scientific">Mycobacterium riyadhense</name>
    <dbReference type="NCBI Taxonomy" id="486698"/>
    <lineage>
        <taxon>Bacteria</taxon>
        <taxon>Bacillati</taxon>
        <taxon>Actinomycetota</taxon>
        <taxon>Actinomycetes</taxon>
        <taxon>Mycobacteriales</taxon>
        <taxon>Mycobacteriaceae</taxon>
        <taxon>Mycobacterium</taxon>
    </lineage>
</organism>
<evidence type="ECO:0000256" key="6">
    <source>
        <dbReference type="ARBA" id="ARBA00023014"/>
    </source>
</evidence>
<dbReference type="OrthoDB" id="9803319at2"/>
<keyword evidence="6" id="KW-0411">Iron-sulfur</keyword>
<keyword evidence="2" id="KW-0813">Transport</keyword>
<gene>
    <name evidence="9" type="ORF">AWC22_15510</name>
</gene>
<dbReference type="GO" id="GO:0046872">
    <property type="term" value="F:metal ion binding"/>
    <property type="evidence" value="ECO:0007669"/>
    <property type="project" value="UniProtKB-KW"/>
</dbReference>
<dbReference type="InterPro" id="IPR051269">
    <property type="entry name" value="Fe-S_cluster_ET"/>
</dbReference>
<dbReference type="Pfam" id="PF13459">
    <property type="entry name" value="Fer4_15"/>
    <property type="match status" value="1"/>
</dbReference>
<accession>A0A1X2D513</accession>
<dbReference type="PANTHER" id="PTHR36923:SF3">
    <property type="entry name" value="FERREDOXIN"/>
    <property type="match status" value="1"/>
</dbReference>
<keyword evidence="5" id="KW-0408">Iron</keyword>
<dbReference type="AlphaFoldDB" id="A0A1X2D513"/>
<evidence type="ECO:0000256" key="4">
    <source>
        <dbReference type="ARBA" id="ARBA00022982"/>
    </source>
</evidence>